<proteinExistence type="predicted"/>
<evidence type="ECO:0000313" key="2">
    <source>
        <dbReference type="Proteomes" id="UP000014680"/>
    </source>
</evidence>
<reference evidence="1 2" key="1">
    <citation type="submission" date="2012-10" db="EMBL/GenBank/DDBJ databases">
        <authorList>
            <person name="Zafar N."/>
            <person name="Inman J."/>
            <person name="Hall N."/>
            <person name="Lorenzi H."/>
            <person name="Caler E."/>
        </authorList>
    </citation>
    <scope>NUCLEOTIDE SEQUENCE [LARGE SCALE GENOMIC DNA]</scope>
    <source>
        <strain evidence="1 2">IP1</strain>
    </source>
</reference>
<dbReference type="OMA" id="NIQICCR"/>
<dbReference type="OrthoDB" id="29066at2759"/>
<organism evidence="1 2">
    <name type="scientific">Entamoeba invadens IP1</name>
    <dbReference type="NCBI Taxonomy" id="370355"/>
    <lineage>
        <taxon>Eukaryota</taxon>
        <taxon>Amoebozoa</taxon>
        <taxon>Evosea</taxon>
        <taxon>Archamoebae</taxon>
        <taxon>Mastigamoebida</taxon>
        <taxon>Entamoebidae</taxon>
        <taxon>Entamoeba</taxon>
    </lineage>
</organism>
<gene>
    <name evidence="1" type="ORF">EIN_096160</name>
</gene>
<dbReference type="VEuPathDB" id="AmoebaDB:EIN_096160"/>
<protein>
    <submittedName>
        <fullName evidence="1">Uncharacterized protein</fullName>
    </submittedName>
</protein>
<name>A0A0A1U0F9_ENTIV</name>
<sequence>MKFTAIEYKTMLPFLEDIITARTFVLLNKTVQEAFSTSFQNAGYKLFPELVAKNSDDNSEESDMDEDAKEELLEKRFNQEMSLFSNRKVTVLTTETMQFYPRCSTPTTLPEVSCKPINFYISQNVTKELYEARIKYTITKVEQKSDFVSLEAFKKIHKLCLTIDTLYQFQLQKLIPENLEIDVLILKIKLTGNIDIEPFKNLQDYKIGRVVIICKNIKELTSFQQIPDILTNKKITLCSRFWYKGINKNIIIYWKPNVIYMTEDGVTEISILQKYNPWKMKYVDTPQD</sequence>
<evidence type="ECO:0000313" key="1">
    <source>
        <dbReference type="EMBL" id="ELP87359.1"/>
    </source>
</evidence>
<keyword evidence="2" id="KW-1185">Reference proteome</keyword>
<accession>A0A0A1U0F9</accession>
<dbReference type="AlphaFoldDB" id="A0A0A1U0F9"/>
<dbReference type="RefSeq" id="XP_004254130.1">
    <property type="nucleotide sequence ID" value="XM_004254082.1"/>
</dbReference>
<dbReference type="KEGG" id="eiv:EIN_096160"/>
<dbReference type="EMBL" id="KB206860">
    <property type="protein sequence ID" value="ELP87359.1"/>
    <property type="molecule type" value="Genomic_DNA"/>
</dbReference>
<dbReference type="Proteomes" id="UP000014680">
    <property type="component" value="Unassembled WGS sequence"/>
</dbReference>
<dbReference type="GeneID" id="14886374"/>